<dbReference type="InterPro" id="IPR011006">
    <property type="entry name" value="CheY-like_superfamily"/>
</dbReference>
<dbReference type="Pfam" id="PF00072">
    <property type="entry name" value="Response_reg"/>
    <property type="match status" value="1"/>
</dbReference>
<evidence type="ECO:0000313" key="3">
    <source>
        <dbReference type="Proteomes" id="UP000231632"/>
    </source>
</evidence>
<reference evidence="2 3" key="1">
    <citation type="journal article" date="2017" name="Arch. Microbiol.">
        <title>Mariprofundus micogutta sp. nov., a novel iron-oxidizing zetaproteobacterium isolated from a deep-sea hydrothermal field at the Bayonnaise knoll of the Izu-Ogasawara arc, and a description of Mariprofundales ord. nov. and Zetaproteobacteria classis nov.</title>
        <authorList>
            <person name="Makita H."/>
            <person name="Tanaka E."/>
            <person name="Mitsunobu S."/>
            <person name="Miyazaki M."/>
            <person name="Nunoura T."/>
            <person name="Uematsu K."/>
            <person name="Takaki Y."/>
            <person name="Nishi S."/>
            <person name="Shimamura S."/>
            <person name="Takai K."/>
        </authorList>
    </citation>
    <scope>NUCLEOTIDE SEQUENCE [LARGE SCALE GENOMIC DNA]</scope>
    <source>
        <strain evidence="2 3">ET2</strain>
    </source>
</reference>
<dbReference type="SUPFAM" id="SSF52172">
    <property type="entry name" value="CheY-like"/>
    <property type="match status" value="1"/>
</dbReference>
<evidence type="ECO:0000313" key="2">
    <source>
        <dbReference type="EMBL" id="GAV19139.1"/>
    </source>
</evidence>
<keyword evidence="3" id="KW-1185">Reference proteome</keyword>
<evidence type="ECO:0000259" key="1">
    <source>
        <dbReference type="Pfam" id="PF00072"/>
    </source>
</evidence>
<dbReference type="RefSeq" id="WP_072658338.1">
    <property type="nucleotide sequence ID" value="NZ_BDFD01000001.1"/>
</dbReference>
<dbReference type="AlphaFoldDB" id="A0A1L8CJU7"/>
<feature type="domain" description="Response regulatory" evidence="1">
    <location>
        <begin position="22"/>
        <end position="111"/>
    </location>
</feature>
<sequence length="120" mass="13490">MKKAPALLLIGDLGKVQDSMQQSLGFEILNTGDGQQCIDKFALRESDIVLVIADLHQGKNGIDAAKDIRDDNADVPVLFMTDMQERQAVQQIGEFSNYYLLTKPYSVVFLRDCIRSVLRR</sequence>
<dbReference type="Proteomes" id="UP000231632">
    <property type="component" value="Unassembled WGS sequence"/>
</dbReference>
<dbReference type="Gene3D" id="3.40.50.2300">
    <property type="match status" value="1"/>
</dbReference>
<dbReference type="InterPro" id="IPR001789">
    <property type="entry name" value="Sig_transdc_resp-reg_receiver"/>
</dbReference>
<dbReference type="EMBL" id="BDFD01000001">
    <property type="protein sequence ID" value="GAV19139.1"/>
    <property type="molecule type" value="Genomic_DNA"/>
</dbReference>
<name>A0A1L8CJU7_9PROT</name>
<organism evidence="2 3">
    <name type="scientific">Mariprofundus micogutta</name>
    <dbReference type="NCBI Taxonomy" id="1921010"/>
    <lineage>
        <taxon>Bacteria</taxon>
        <taxon>Pseudomonadati</taxon>
        <taxon>Pseudomonadota</taxon>
        <taxon>Candidatius Mariprofundia</taxon>
        <taxon>Mariprofundales</taxon>
        <taxon>Mariprofundaceae</taxon>
        <taxon>Mariprofundus</taxon>
    </lineage>
</organism>
<accession>A0A1L8CJU7</accession>
<dbReference type="CDD" id="cd00156">
    <property type="entry name" value="REC"/>
    <property type="match status" value="1"/>
</dbReference>
<protein>
    <submittedName>
        <fullName evidence="2">Two-component response regulator</fullName>
    </submittedName>
</protein>
<dbReference type="OrthoDB" id="1646880at2"/>
<comment type="caution">
    <text evidence="2">The sequence shown here is derived from an EMBL/GenBank/DDBJ whole genome shotgun (WGS) entry which is preliminary data.</text>
</comment>
<gene>
    <name evidence="2" type="ORF">MMIC_P0068</name>
</gene>
<proteinExistence type="predicted"/>
<dbReference type="GO" id="GO:0000160">
    <property type="term" value="P:phosphorelay signal transduction system"/>
    <property type="evidence" value="ECO:0007669"/>
    <property type="project" value="InterPro"/>
</dbReference>
<dbReference type="STRING" id="1921010.MMIC_P0068"/>